<evidence type="ECO:0000256" key="8">
    <source>
        <dbReference type="ARBA" id="ARBA00023158"/>
    </source>
</evidence>
<dbReference type="PANTHER" id="PTHR23336">
    <property type="entry name" value="ZINC FINGER CW-TYPE COILED-COIL DOMAIN PROTEIN 3"/>
    <property type="match status" value="1"/>
</dbReference>
<dbReference type="GO" id="GO:0031047">
    <property type="term" value="P:regulatory ncRNA-mediated gene silencing"/>
    <property type="evidence" value="ECO:0007669"/>
    <property type="project" value="UniProtKB-KW"/>
</dbReference>
<dbReference type="InterPro" id="IPR041006">
    <property type="entry name" value="Morc_S5"/>
</dbReference>
<keyword evidence="7" id="KW-0175">Coiled coil</keyword>
<evidence type="ECO:0000259" key="12">
    <source>
        <dbReference type="Pfam" id="PF17942"/>
    </source>
</evidence>
<keyword evidence="5" id="KW-0255">Endonuclease</keyword>
<keyword evidence="9" id="KW-0234">DNA repair</keyword>
<dbReference type="Gene3D" id="3.30.40.100">
    <property type="match status" value="1"/>
</dbReference>
<keyword evidence="6" id="KW-0227">DNA damage</keyword>
<feature type="domain" description="Morc S5" evidence="12">
    <location>
        <begin position="426"/>
        <end position="547"/>
    </location>
</feature>
<name>A0ABC9DZJ6_9POAL</name>
<evidence type="ECO:0000256" key="10">
    <source>
        <dbReference type="ARBA" id="ARBA00023242"/>
    </source>
</evidence>
<dbReference type="GO" id="GO:0031349">
    <property type="term" value="P:positive regulation of defense response"/>
    <property type="evidence" value="ECO:0007669"/>
    <property type="project" value="UniProtKB-ARBA"/>
</dbReference>
<dbReference type="Pfam" id="PF13589">
    <property type="entry name" value="HATPase_c_3"/>
    <property type="match status" value="1"/>
</dbReference>
<evidence type="ECO:0000256" key="2">
    <source>
        <dbReference type="ARBA" id="ARBA00007845"/>
    </source>
</evidence>
<evidence type="ECO:0000256" key="4">
    <source>
        <dbReference type="ARBA" id="ARBA00022722"/>
    </source>
</evidence>
<dbReference type="Gene3D" id="3.30.565.10">
    <property type="entry name" value="Histidine kinase-like ATPase, C-terminal domain"/>
    <property type="match status" value="1"/>
</dbReference>
<accession>A0ABC9DZJ6</accession>
<evidence type="ECO:0000256" key="7">
    <source>
        <dbReference type="ARBA" id="ARBA00023054"/>
    </source>
</evidence>
<keyword evidence="10" id="KW-0539">Nucleus</keyword>
<keyword evidence="8" id="KW-0943">RNA-mediated gene silencing</keyword>
<comment type="subcellular location">
    <subcellularLocation>
        <location evidence="1">Nucleus</location>
    </subcellularLocation>
</comment>
<sequence length="730" mass="82801">MESGVIDLNKTRRKKEGCFSGSLDYVLLQKDCKNICRAKVYDLPIEVPFVWPIMKFEHTKVCQQSDFPKFSLVPAPEDGRQNSEWDRFMRYLGESKKAGIVTFGSSTFHILAPQPDEHNIFTHAVLIYEREQNGLGDCKQMAGQSVRQVNSPVSESSPFESVENRPRVLDSMGKKRTTNPMKNFFVSNPSFLRTLGEAHDCWIFGALAELIDNSRDAGASRLNISIESMFLKKEDTYVPVLCVIDDGLGMTYSDMMRMISFGNKGLNKHCSDKIGRCGVGFKTGAMKLGKDVVLTQTSSSRSVAFLSQSFNEEKCNVEIPVVTYRKEGQHMELDLSIQSEATAKYHLNAIKNFSPFTKYYLGEKIGLFGEKGTGTQIYIWNLDKWGTDYTLEWHSGKSSENPVHKGRTGGDILIRSRRVRSRQGQLSNKVKSRRLAKTLNNTSIMSGEIMGKTVVLTLGMSKIEFERMNCGIFLYWHGRLIEPYKRVGGQKHSADTGRGLIGVADITDLIDEEDGHSWVLNNKQGFKDCEIYAKLEEWLGRKVDEYWDAKYDNLEVREWGEDYKNKDEWVQCYSCRKWRVLNAGFNPETLPEECCVSFHHGTFSKGENAISRLNKVYRQVLLHATLQWEIRDLVMKSKIGSEDTEVERTAKKEPRSEDTEVERTIQDEEHVKATPATVNKGKGSSNDTLLVHTISSDDDDLGGASSQTEDNVSRPKLKRLRRGPPKSYNA</sequence>
<feature type="compositionally biased region" description="Basic residues" evidence="11">
    <location>
        <begin position="715"/>
        <end position="724"/>
    </location>
</feature>
<feature type="compositionally biased region" description="Basic and acidic residues" evidence="11">
    <location>
        <begin position="642"/>
        <end position="672"/>
    </location>
</feature>
<evidence type="ECO:0000256" key="1">
    <source>
        <dbReference type="ARBA" id="ARBA00004123"/>
    </source>
</evidence>
<dbReference type="GO" id="GO:0006281">
    <property type="term" value="P:DNA repair"/>
    <property type="evidence" value="ECO:0007669"/>
    <property type="project" value="UniProtKB-KW"/>
</dbReference>
<comment type="subunit">
    <text evidence="3">Homodimer.</text>
</comment>
<evidence type="ECO:0000256" key="3">
    <source>
        <dbReference type="ARBA" id="ARBA00011738"/>
    </source>
</evidence>
<dbReference type="SUPFAM" id="SSF55874">
    <property type="entry name" value="ATPase domain of HSP90 chaperone/DNA topoisomerase II/histidine kinase"/>
    <property type="match status" value="1"/>
</dbReference>
<dbReference type="Proteomes" id="UP001497457">
    <property type="component" value="Chromosome 35b"/>
</dbReference>
<gene>
    <name evidence="13" type="ORF">URODEC1_LOCUS90605</name>
</gene>
<evidence type="ECO:0000313" key="14">
    <source>
        <dbReference type="Proteomes" id="UP001497457"/>
    </source>
</evidence>
<dbReference type="AlphaFoldDB" id="A0ABC9DZJ6"/>
<reference evidence="13" key="1">
    <citation type="submission" date="2024-10" db="EMBL/GenBank/DDBJ databases">
        <authorList>
            <person name="Ryan C."/>
        </authorList>
    </citation>
    <scope>NUCLEOTIDE SEQUENCE [LARGE SCALE GENOMIC DNA]</scope>
</reference>
<organism evidence="13 14">
    <name type="scientific">Urochloa decumbens</name>
    <dbReference type="NCBI Taxonomy" id="240449"/>
    <lineage>
        <taxon>Eukaryota</taxon>
        <taxon>Viridiplantae</taxon>
        <taxon>Streptophyta</taxon>
        <taxon>Embryophyta</taxon>
        <taxon>Tracheophyta</taxon>
        <taxon>Spermatophyta</taxon>
        <taxon>Magnoliopsida</taxon>
        <taxon>Liliopsida</taxon>
        <taxon>Poales</taxon>
        <taxon>Poaceae</taxon>
        <taxon>PACMAD clade</taxon>
        <taxon>Panicoideae</taxon>
        <taxon>Panicodae</taxon>
        <taxon>Paniceae</taxon>
        <taxon>Melinidinae</taxon>
        <taxon>Urochloa</taxon>
    </lineage>
</organism>
<comment type="similarity">
    <text evidence="2">Belongs to the MORC ATPase protein family.</text>
</comment>
<keyword evidence="14" id="KW-1185">Reference proteome</keyword>
<feature type="region of interest" description="Disordered" evidence="11">
    <location>
        <begin position="642"/>
        <end position="730"/>
    </location>
</feature>
<keyword evidence="5" id="KW-0378">Hydrolase</keyword>
<dbReference type="InterPro" id="IPR045261">
    <property type="entry name" value="MORC_ATPase"/>
</dbReference>
<protein>
    <recommendedName>
        <fullName evidence="12">Morc S5 domain-containing protein</fullName>
    </recommendedName>
</protein>
<dbReference type="InterPro" id="IPR036890">
    <property type="entry name" value="HATPase_C_sf"/>
</dbReference>
<keyword evidence="4" id="KW-0540">Nuclease</keyword>
<dbReference type="Pfam" id="PF17942">
    <property type="entry name" value="Morc6_S5"/>
    <property type="match status" value="1"/>
</dbReference>
<evidence type="ECO:0000313" key="13">
    <source>
        <dbReference type="EMBL" id="CAL5048730.1"/>
    </source>
</evidence>
<dbReference type="GO" id="GO:0004519">
    <property type="term" value="F:endonuclease activity"/>
    <property type="evidence" value="ECO:0007669"/>
    <property type="project" value="UniProtKB-KW"/>
</dbReference>
<proteinExistence type="inferred from homology"/>
<evidence type="ECO:0000256" key="5">
    <source>
        <dbReference type="ARBA" id="ARBA00022759"/>
    </source>
</evidence>
<dbReference type="GO" id="GO:0005634">
    <property type="term" value="C:nucleus"/>
    <property type="evidence" value="ECO:0007669"/>
    <property type="project" value="UniProtKB-SubCell"/>
</dbReference>
<evidence type="ECO:0000256" key="11">
    <source>
        <dbReference type="SAM" id="MobiDB-lite"/>
    </source>
</evidence>
<dbReference type="EMBL" id="OZ075145">
    <property type="protein sequence ID" value="CAL5048730.1"/>
    <property type="molecule type" value="Genomic_DNA"/>
</dbReference>
<evidence type="ECO:0000256" key="6">
    <source>
        <dbReference type="ARBA" id="ARBA00022763"/>
    </source>
</evidence>
<dbReference type="PANTHER" id="PTHR23336:SF11">
    <property type="entry name" value="OS06G0622000 PROTEIN"/>
    <property type="match status" value="1"/>
</dbReference>
<evidence type="ECO:0000256" key="9">
    <source>
        <dbReference type="ARBA" id="ARBA00023204"/>
    </source>
</evidence>